<dbReference type="EMBL" id="AUPC02000089">
    <property type="protein sequence ID" value="POG72936.1"/>
    <property type="molecule type" value="Genomic_DNA"/>
</dbReference>
<accession>A0A2P4Q5L7</accession>
<organism evidence="1 2">
    <name type="scientific">Rhizophagus irregularis (strain DAOM 181602 / DAOM 197198 / MUCL 43194)</name>
    <name type="common">Arbuscular mycorrhizal fungus</name>
    <name type="synonym">Glomus intraradices</name>
    <dbReference type="NCBI Taxonomy" id="747089"/>
    <lineage>
        <taxon>Eukaryota</taxon>
        <taxon>Fungi</taxon>
        <taxon>Fungi incertae sedis</taxon>
        <taxon>Mucoromycota</taxon>
        <taxon>Glomeromycotina</taxon>
        <taxon>Glomeromycetes</taxon>
        <taxon>Glomerales</taxon>
        <taxon>Glomeraceae</taxon>
        <taxon>Rhizophagus</taxon>
    </lineage>
</organism>
<evidence type="ECO:0000313" key="2">
    <source>
        <dbReference type="Proteomes" id="UP000018888"/>
    </source>
</evidence>
<dbReference type="Proteomes" id="UP000018888">
    <property type="component" value="Unassembled WGS sequence"/>
</dbReference>
<dbReference type="AlphaFoldDB" id="A0A2P4Q5L7"/>
<name>A0A2P4Q5L7_RHIID</name>
<gene>
    <name evidence="1" type="ORF">GLOIN_2v1874770</name>
</gene>
<reference evidence="1 2" key="1">
    <citation type="journal article" date="2013" name="Proc. Natl. Acad. Sci. U.S.A.">
        <title>Genome of an arbuscular mycorrhizal fungus provides insight into the oldest plant symbiosis.</title>
        <authorList>
            <person name="Tisserant E."/>
            <person name="Malbreil M."/>
            <person name="Kuo A."/>
            <person name="Kohler A."/>
            <person name="Symeonidi A."/>
            <person name="Balestrini R."/>
            <person name="Charron P."/>
            <person name="Duensing N."/>
            <person name="Frei Dit Frey N."/>
            <person name="Gianinazzi-Pearson V."/>
            <person name="Gilbert L.B."/>
            <person name="Handa Y."/>
            <person name="Herr J.R."/>
            <person name="Hijri M."/>
            <person name="Koul R."/>
            <person name="Kawaguchi M."/>
            <person name="Krajinski F."/>
            <person name="Lammers P.J."/>
            <person name="Masclaux F.G."/>
            <person name="Murat C."/>
            <person name="Morin E."/>
            <person name="Ndikumana S."/>
            <person name="Pagni M."/>
            <person name="Petitpierre D."/>
            <person name="Requena N."/>
            <person name="Rosikiewicz P."/>
            <person name="Riley R."/>
            <person name="Saito K."/>
            <person name="San Clemente H."/>
            <person name="Shapiro H."/>
            <person name="van Tuinen D."/>
            <person name="Becard G."/>
            <person name="Bonfante P."/>
            <person name="Paszkowski U."/>
            <person name="Shachar-Hill Y.Y."/>
            <person name="Tuskan G.A."/>
            <person name="Young P.W."/>
            <person name="Sanders I.R."/>
            <person name="Henrissat B."/>
            <person name="Rensing S.A."/>
            <person name="Grigoriev I.V."/>
            <person name="Corradi N."/>
            <person name="Roux C."/>
            <person name="Martin F."/>
        </authorList>
    </citation>
    <scope>NUCLEOTIDE SEQUENCE [LARGE SCALE GENOMIC DNA]</scope>
    <source>
        <strain evidence="1 2">DAOM 197198</strain>
    </source>
</reference>
<proteinExistence type="predicted"/>
<keyword evidence="2" id="KW-1185">Reference proteome</keyword>
<protein>
    <submittedName>
        <fullName evidence="1">Uncharacterized protein</fullName>
    </submittedName>
</protein>
<comment type="caution">
    <text evidence="1">The sequence shown here is derived from an EMBL/GenBank/DDBJ whole genome shotgun (WGS) entry which is preliminary data.</text>
</comment>
<evidence type="ECO:0000313" key="1">
    <source>
        <dbReference type="EMBL" id="POG72936.1"/>
    </source>
</evidence>
<reference evidence="1 2" key="2">
    <citation type="journal article" date="2018" name="New Phytol.">
        <title>High intraspecific genome diversity in the model arbuscular mycorrhizal symbiont Rhizophagus irregularis.</title>
        <authorList>
            <person name="Chen E.C.H."/>
            <person name="Morin E."/>
            <person name="Beaudet D."/>
            <person name="Noel J."/>
            <person name="Yildirir G."/>
            <person name="Ndikumana S."/>
            <person name="Charron P."/>
            <person name="St-Onge C."/>
            <person name="Giorgi J."/>
            <person name="Kruger M."/>
            <person name="Marton T."/>
            <person name="Ropars J."/>
            <person name="Grigoriev I.V."/>
            <person name="Hainaut M."/>
            <person name="Henrissat B."/>
            <person name="Roux C."/>
            <person name="Martin F."/>
            <person name="Corradi N."/>
        </authorList>
    </citation>
    <scope>NUCLEOTIDE SEQUENCE [LARGE SCALE GENOMIC DNA]</scope>
    <source>
        <strain evidence="1 2">DAOM 197198</strain>
    </source>
</reference>
<sequence>MSYSGQNKQLQVKEVHSNRLGVGYTVTIKRYTSYIGERNPELKKAIKSPIFKDNTQTIFEIEIQCHHLPKQNINLFDYKIRRHFNVSSIPQYNNGYKKALELRQQYQQRQNYYIEDVTTKSNTNAHYVISEQDQVLINASDLFLRRTPTLDVDSHTTMSDNSYISAAE</sequence>
<dbReference type="VEuPathDB" id="FungiDB:RhiirFUN_008650"/>